<keyword evidence="2" id="KW-0808">Transferase</keyword>
<accession>A0A6L2PTV0</accession>
<dbReference type="InterPro" id="IPR000863">
    <property type="entry name" value="Sulfotransferase_dom"/>
</dbReference>
<feature type="region of interest" description="Disordered" evidence="3">
    <location>
        <begin position="26"/>
        <end position="59"/>
    </location>
</feature>
<dbReference type="Pfam" id="PF00685">
    <property type="entry name" value="Sulfotransfer_1"/>
    <property type="match status" value="1"/>
</dbReference>
<evidence type="ECO:0000256" key="2">
    <source>
        <dbReference type="ARBA" id="ARBA00022679"/>
    </source>
</evidence>
<dbReference type="GO" id="GO:0008146">
    <property type="term" value="F:sulfotransferase activity"/>
    <property type="evidence" value="ECO:0007669"/>
    <property type="project" value="InterPro"/>
</dbReference>
<reference evidence="6" key="1">
    <citation type="submission" date="2020-01" db="EMBL/GenBank/DDBJ databases">
        <title>Draft genome sequence of the Termite Coptotermes fromosanus.</title>
        <authorList>
            <person name="Itakura S."/>
            <person name="Yosikawa Y."/>
            <person name="Umezawa K."/>
        </authorList>
    </citation>
    <scope>NUCLEOTIDE SEQUENCE [LARGE SCALE GENOMIC DNA]</scope>
</reference>
<dbReference type="Gene3D" id="3.40.50.300">
    <property type="entry name" value="P-loop containing nucleotide triphosphate hydrolases"/>
    <property type="match status" value="1"/>
</dbReference>
<evidence type="ECO:0000313" key="5">
    <source>
        <dbReference type="EMBL" id="GFG35050.1"/>
    </source>
</evidence>
<dbReference type="InterPro" id="IPR027417">
    <property type="entry name" value="P-loop_NTPase"/>
</dbReference>
<sequence length="435" mass="50911">MEKALKEICEDVLLKLRRRCERLPSGPCRFTSSETPPPPAPVLGGPRSQYGRGQGEKNLPPSTHINGRFSIFEASRLLKWLKNNYSEIPETSTVMSSECPLEIHDVDEEINQQLLKDFTGERTGFVQVGPEKWFLPRKYKYQAGNFYSLEPRPDDTWIVTYPRSGTTWTQELVWLIANDLDYETARRTPQTQRFPFLEFSLFVHDEMTAELLKMNAGDPEKMDLVEQISRPGYEVVNEMKSPRFIKTHFPFSLLPPNLLDVGCKVVYVARNPKDVAVSFYHLNRLIRTQGYLGDFPRYWDYFEKNLHAWAPYWSHVIEGWEHRHHPNVLFLFYEEMNKDLPATIQQMAEFLEQDPLDDAQVSALTNYLDIKNFRNNSAVNFDILRKIGLLNDGEEAFIRKGRNGSWKEEFSPELNRRADKWIQENLKHTDLRFPQ</sequence>
<comment type="caution">
    <text evidence="5">The sequence shown here is derived from an EMBL/GenBank/DDBJ whole genome shotgun (WGS) entry which is preliminary data.</text>
</comment>
<organism evidence="5 6">
    <name type="scientific">Coptotermes formosanus</name>
    <name type="common">Formosan subterranean termite</name>
    <dbReference type="NCBI Taxonomy" id="36987"/>
    <lineage>
        <taxon>Eukaryota</taxon>
        <taxon>Metazoa</taxon>
        <taxon>Ecdysozoa</taxon>
        <taxon>Arthropoda</taxon>
        <taxon>Hexapoda</taxon>
        <taxon>Insecta</taxon>
        <taxon>Pterygota</taxon>
        <taxon>Neoptera</taxon>
        <taxon>Polyneoptera</taxon>
        <taxon>Dictyoptera</taxon>
        <taxon>Blattodea</taxon>
        <taxon>Blattoidea</taxon>
        <taxon>Termitoidae</taxon>
        <taxon>Rhinotermitidae</taxon>
        <taxon>Coptotermes</taxon>
    </lineage>
</organism>
<protein>
    <recommendedName>
        <fullName evidence="4">Sulfotransferase domain-containing protein</fullName>
    </recommendedName>
</protein>
<dbReference type="AlphaFoldDB" id="A0A6L2PTV0"/>
<dbReference type="InParanoid" id="A0A6L2PTV0"/>
<proteinExistence type="inferred from homology"/>
<evidence type="ECO:0000259" key="4">
    <source>
        <dbReference type="Pfam" id="PF00685"/>
    </source>
</evidence>
<evidence type="ECO:0000256" key="1">
    <source>
        <dbReference type="ARBA" id="ARBA00005771"/>
    </source>
</evidence>
<dbReference type="FunCoup" id="A0A6L2PTV0">
    <property type="interactions" value="20"/>
</dbReference>
<gene>
    <name evidence="5" type="ORF">Cfor_07651</name>
</gene>
<evidence type="ECO:0000313" key="6">
    <source>
        <dbReference type="Proteomes" id="UP000502823"/>
    </source>
</evidence>
<evidence type="ECO:0000256" key="3">
    <source>
        <dbReference type="SAM" id="MobiDB-lite"/>
    </source>
</evidence>
<dbReference type="Proteomes" id="UP000502823">
    <property type="component" value="Unassembled WGS sequence"/>
</dbReference>
<dbReference type="OrthoDB" id="205623at2759"/>
<keyword evidence="6" id="KW-1185">Reference proteome</keyword>
<dbReference type="EMBL" id="BLKM01000519">
    <property type="protein sequence ID" value="GFG35050.1"/>
    <property type="molecule type" value="Genomic_DNA"/>
</dbReference>
<name>A0A6L2PTV0_COPFO</name>
<comment type="similarity">
    <text evidence="1">Belongs to the sulfotransferase 1 family.</text>
</comment>
<dbReference type="PANTHER" id="PTHR11783">
    <property type="entry name" value="SULFOTRANSFERASE SULT"/>
    <property type="match status" value="1"/>
</dbReference>
<feature type="domain" description="Sulfotransferase" evidence="4">
    <location>
        <begin position="153"/>
        <end position="429"/>
    </location>
</feature>
<dbReference type="SUPFAM" id="SSF52540">
    <property type="entry name" value="P-loop containing nucleoside triphosphate hydrolases"/>
    <property type="match status" value="1"/>
</dbReference>